<evidence type="ECO:0000313" key="2">
    <source>
        <dbReference type="EMBL" id="KAJ8423737.1"/>
    </source>
</evidence>
<organism evidence="2 3">
    <name type="scientific">Carnegiea gigantea</name>
    <dbReference type="NCBI Taxonomy" id="171969"/>
    <lineage>
        <taxon>Eukaryota</taxon>
        <taxon>Viridiplantae</taxon>
        <taxon>Streptophyta</taxon>
        <taxon>Embryophyta</taxon>
        <taxon>Tracheophyta</taxon>
        <taxon>Spermatophyta</taxon>
        <taxon>Magnoliopsida</taxon>
        <taxon>eudicotyledons</taxon>
        <taxon>Gunneridae</taxon>
        <taxon>Pentapetalae</taxon>
        <taxon>Caryophyllales</taxon>
        <taxon>Cactineae</taxon>
        <taxon>Cactaceae</taxon>
        <taxon>Cactoideae</taxon>
        <taxon>Echinocereeae</taxon>
        <taxon>Carnegiea</taxon>
    </lineage>
</organism>
<comment type="similarity">
    <text evidence="1">Belongs to the plant acyltransferase family.</text>
</comment>
<dbReference type="OrthoDB" id="1300216at2759"/>
<keyword evidence="3" id="KW-1185">Reference proteome</keyword>
<protein>
    <submittedName>
        <fullName evidence="2">Uncharacterized protein</fullName>
    </submittedName>
</protein>
<name>A0A9Q1JGE0_9CARY</name>
<sequence>MANSVLFESIVKPVKITLRHPIFESIFGLKFVDTAPPNLSRKVVNDLCLKQFANPQKLEAYHLSGLTPDEASFLKIKLPDTGSAPHMAETLTELKEDHAKIRTQLEYIQVEMGLINCKINELIRLTSLIHHGAKLAILFQSTDMEKADQAADRIVHSTSSTPHFCNKVQVWRVHPWPVHEPSHVRWDCSHTARTKSLRMKPDQKTKLLLAVDGRPKFSPPLPKGYFENGIVLTNAVCRAGELVENPLNFGVDLVQVTIKLVTDGFTRLAIDYFKVTRKEVVLFRSHGQERRSINVVLGLPASTMKTFQQQMEEII</sequence>
<proteinExistence type="inferred from homology"/>
<reference evidence="2" key="1">
    <citation type="submission" date="2022-04" db="EMBL/GenBank/DDBJ databases">
        <title>Carnegiea gigantea Genome sequencing and assembly v2.</title>
        <authorList>
            <person name="Copetti D."/>
            <person name="Sanderson M.J."/>
            <person name="Burquez A."/>
            <person name="Wojciechowski M.F."/>
        </authorList>
    </citation>
    <scope>NUCLEOTIDE SEQUENCE</scope>
    <source>
        <strain evidence="2">SGP5-SGP5p</strain>
        <tissue evidence="2">Aerial part</tissue>
    </source>
</reference>
<dbReference type="EMBL" id="JAKOGI010001879">
    <property type="protein sequence ID" value="KAJ8423737.1"/>
    <property type="molecule type" value="Genomic_DNA"/>
</dbReference>
<gene>
    <name evidence="2" type="ORF">Cgig2_023892</name>
</gene>
<dbReference type="Pfam" id="PF02458">
    <property type="entry name" value="Transferase"/>
    <property type="match status" value="1"/>
</dbReference>
<dbReference type="InterPro" id="IPR050317">
    <property type="entry name" value="Plant_Fungal_Acyltransferase"/>
</dbReference>
<dbReference type="InterPro" id="IPR023213">
    <property type="entry name" value="CAT-like_dom_sf"/>
</dbReference>
<dbReference type="AlphaFoldDB" id="A0A9Q1JGE0"/>
<dbReference type="PANTHER" id="PTHR31642:SF318">
    <property type="entry name" value="OMEGA-HYDROXYPALMITATE O-FERULOYL TRANSFERASE"/>
    <property type="match status" value="1"/>
</dbReference>
<dbReference type="PANTHER" id="PTHR31642">
    <property type="entry name" value="TRICHOTHECENE 3-O-ACETYLTRANSFERASE"/>
    <property type="match status" value="1"/>
</dbReference>
<dbReference type="Proteomes" id="UP001153076">
    <property type="component" value="Unassembled WGS sequence"/>
</dbReference>
<evidence type="ECO:0000256" key="1">
    <source>
        <dbReference type="ARBA" id="ARBA00009861"/>
    </source>
</evidence>
<accession>A0A9Q1JGE0</accession>
<dbReference type="GO" id="GO:0016747">
    <property type="term" value="F:acyltransferase activity, transferring groups other than amino-acyl groups"/>
    <property type="evidence" value="ECO:0007669"/>
    <property type="project" value="TreeGrafter"/>
</dbReference>
<evidence type="ECO:0000313" key="3">
    <source>
        <dbReference type="Proteomes" id="UP001153076"/>
    </source>
</evidence>
<dbReference type="Gene3D" id="3.30.559.10">
    <property type="entry name" value="Chloramphenicol acetyltransferase-like domain"/>
    <property type="match status" value="1"/>
</dbReference>
<comment type="caution">
    <text evidence="2">The sequence shown here is derived from an EMBL/GenBank/DDBJ whole genome shotgun (WGS) entry which is preliminary data.</text>
</comment>